<dbReference type="SUPFAM" id="SSF53756">
    <property type="entry name" value="UDP-Glycosyltransferase/glycogen phosphorylase"/>
    <property type="match status" value="1"/>
</dbReference>
<organism evidence="3 4">
    <name type="scientific">Tumebacillus lacus</name>
    <dbReference type="NCBI Taxonomy" id="2995335"/>
    <lineage>
        <taxon>Bacteria</taxon>
        <taxon>Bacillati</taxon>
        <taxon>Bacillota</taxon>
        <taxon>Bacilli</taxon>
        <taxon>Bacillales</taxon>
        <taxon>Alicyclobacillaceae</taxon>
        <taxon>Tumebacillus</taxon>
    </lineage>
</organism>
<gene>
    <name evidence="3" type="ORF">OS242_07200</name>
</gene>
<feature type="domain" description="Glycosyl transferase family 1" evidence="1">
    <location>
        <begin position="194"/>
        <end position="347"/>
    </location>
</feature>
<feature type="domain" description="Glycosyltransferase subfamily 4-like N-terminal" evidence="2">
    <location>
        <begin position="15"/>
        <end position="176"/>
    </location>
</feature>
<dbReference type="InterPro" id="IPR001296">
    <property type="entry name" value="Glyco_trans_1"/>
</dbReference>
<evidence type="ECO:0000313" key="3">
    <source>
        <dbReference type="EMBL" id="MCX7569747.1"/>
    </source>
</evidence>
<sequence>MRTYHVLQVLRPMEGGMRRHVIDLIEGLQAEGHQVTVACPSDSTLRRDLYPWVPVETLDLSDAMSPMADLRAAMQLRQILRRLPVDLVHLHGAKAGVVGRIAVRGCDPRPAVVCTVHNQMTPRSGLQRRVLHALERRLASDTDRLIAVSRHLQEDHVSRHQRFKDRAVTIHNGVDPLPPLAREHARAVLGCEDADRTVIGAVGRMVPEKGFATLLAAFQIVLARGVDAELVLIGDGPYHSTYQNLAGKMRHARVRFLGEVPKAARLMLGFDVVVQPSHAEGLGLVPIEAMLHGRPVIASEVGGLPEVVDHGITGLLVPPRDEIALADAIQLLAVRPDLREALGENGKMRAEEMFTRRAMVDATLREYHAAVALREGSIV</sequence>
<proteinExistence type="predicted"/>
<dbReference type="Proteomes" id="UP001208017">
    <property type="component" value="Unassembled WGS sequence"/>
</dbReference>
<keyword evidence="4" id="KW-1185">Reference proteome</keyword>
<dbReference type="InterPro" id="IPR028098">
    <property type="entry name" value="Glyco_trans_4-like_N"/>
</dbReference>
<protein>
    <submittedName>
        <fullName evidence="3">Glycosyltransferase family 4 protein</fullName>
    </submittedName>
</protein>
<accession>A0ABT3WYK4</accession>
<dbReference type="Pfam" id="PF00534">
    <property type="entry name" value="Glycos_transf_1"/>
    <property type="match status" value="1"/>
</dbReference>
<dbReference type="EMBL" id="JAPMLT010000003">
    <property type="protein sequence ID" value="MCX7569747.1"/>
    <property type="molecule type" value="Genomic_DNA"/>
</dbReference>
<dbReference type="InterPro" id="IPR050194">
    <property type="entry name" value="Glycosyltransferase_grp1"/>
</dbReference>
<dbReference type="PANTHER" id="PTHR45947:SF3">
    <property type="entry name" value="SULFOQUINOVOSYL TRANSFERASE SQD2"/>
    <property type="match status" value="1"/>
</dbReference>
<dbReference type="CDD" id="cd03808">
    <property type="entry name" value="GT4_CapM-like"/>
    <property type="match status" value="1"/>
</dbReference>
<dbReference type="PANTHER" id="PTHR45947">
    <property type="entry name" value="SULFOQUINOVOSYL TRANSFERASE SQD2"/>
    <property type="match status" value="1"/>
</dbReference>
<evidence type="ECO:0000259" key="1">
    <source>
        <dbReference type="Pfam" id="PF00534"/>
    </source>
</evidence>
<evidence type="ECO:0000259" key="2">
    <source>
        <dbReference type="Pfam" id="PF13439"/>
    </source>
</evidence>
<name>A0ABT3WYK4_9BACL</name>
<reference evidence="3 4" key="1">
    <citation type="submission" date="2022-11" db="EMBL/GenBank/DDBJ databases">
        <title>Study of microbial diversity in lake waters.</title>
        <authorList>
            <person name="Zhang J."/>
        </authorList>
    </citation>
    <scope>NUCLEOTIDE SEQUENCE [LARGE SCALE GENOMIC DNA]</scope>
    <source>
        <strain evidence="3 4">DT12</strain>
    </source>
</reference>
<dbReference type="RefSeq" id="WP_267151000.1">
    <property type="nucleotide sequence ID" value="NZ_JAPMLT010000003.1"/>
</dbReference>
<evidence type="ECO:0000313" key="4">
    <source>
        <dbReference type="Proteomes" id="UP001208017"/>
    </source>
</evidence>
<comment type="caution">
    <text evidence="3">The sequence shown here is derived from an EMBL/GenBank/DDBJ whole genome shotgun (WGS) entry which is preliminary data.</text>
</comment>
<dbReference type="Gene3D" id="3.40.50.2000">
    <property type="entry name" value="Glycogen Phosphorylase B"/>
    <property type="match status" value="2"/>
</dbReference>
<dbReference type="Pfam" id="PF13439">
    <property type="entry name" value="Glyco_transf_4"/>
    <property type="match status" value="1"/>
</dbReference>